<accession>A0A8R7UZW8</accession>
<reference evidence="3" key="1">
    <citation type="journal article" date="2013" name="Nature">
        <title>Draft genome of the wheat A-genome progenitor Triticum urartu.</title>
        <authorList>
            <person name="Ling H.Q."/>
            <person name="Zhao S."/>
            <person name="Liu D."/>
            <person name="Wang J."/>
            <person name="Sun H."/>
            <person name="Zhang C."/>
            <person name="Fan H."/>
            <person name="Li D."/>
            <person name="Dong L."/>
            <person name="Tao Y."/>
            <person name="Gao C."/>
            <person name="Wu H."/>
            <person name="Li Y."/>
            <person name="Cui Y."/>
            <person name="Guo X."/>
            <person name="Zheng S."/>
            <person name="Wang B."/>
            <person name="Yu K."/>
            <person name="Liang Q."/>
            <person name="Yang W."/>
            <person name="Lou X."/>
            <person name="Chen J."/>
            <person name="Feng M."/>
            <person name="Jian J."/>
            <person name="Zhang X."/>
            <person name="Luo G."/>
            <person name="Jiang Y."/>
            <person name="Liu J."/>
            <person name="Wang Z."/>
            <person name="Sha Y."/>
            <person name="Zhang B."/>
            <person name="Wu H."/>
            <person name="Tang D."/>
            <person name="Shen Q."/>
            <person name="Xue P."/>
            <person name="Zou S."/>
            <person name="Wang X."/>
            <person name="Liu X."/>
            <person name="Wang F."/>
            <person name="Yang Y."/>
            <person name="An X."/>
            <person name="Dong Z."/>
            <person name="Zhang K."/>
            <person name="Zhang X."/>
            <person name="Luo M.C."/>
            <person name="Dvorak J."/>
            <person name="Tong Y."/>
            <person name="Wang J."/>
            <person name="Yang H."/>
            <person name="Li Z."/>
            <person name="Wang D."/>
            <person name="Zhang A."/>
            <person name="Wang J."/>
        </authorList>
    </citation>
    <scope>NUCLEOTIDE SEQUENCE</scope>
    <source>
        <strain evidence="3">cv. G1812</strain>
    </source>
</reference>
<organism evidence="2 3">
    <name type="scientific">Triticum urartu</name>
    <name type="common">Red wild einkorn</name>
    <name type="synonym">Crithodium urartu</name>
    <dbReference type="NCBI Taxonomy" id="4572"/>
    <lineage>
        <taxon>Eukaryota</taxon>
        <taxon>Viridiplantae</taxon>
        <taxon>Streptophyta</taxon>
        <taxon>Embryophyta</taxon>
        <taxon>Tracheophyta</taxon>
        <taxon>Spermatophyta</taxon>
        <taxon>Magnoliopsida</taxon>
        <taxon>Liliopsida</taxon>
        <taxon>Poales</taxon>
        <taxon>Poaceae</taxon>
        <taxon>BOP clade</taxon>
        <taxon>Pooideae</taxon>
        <taxon>Triticodae</taxon>
        <taxon>Triticeae</taxon>
        <taxon>Triticinae</taxon>
        <taxon>Triticum</taxon>
    </lineage>
</organism>
<evidence type="ECO:0000313" key="3">
    <source>
        <dbReference type="Proteomes" id="UP000015106"/>
    </source>
</evidence>
<evidence type="ECO:0000256" key="1">
    <source>
        <dbReference type="SAM" id="MobiDB-lite"/>
    </source>
</evidence>
<dbReference type="EnsemblPlants" id="TuG1812G0700001061.01.T01">
    <property type="protein sequence ID" value="TuG1812G0700001061.01.T01.cds273669"/>
    <property type="gene ID" value="TuG1812G0700001061.01"/>
</dbReference>
<dbReference type="Proteomes" id="UP000015106">
    <property type="component" value="Chromosome 7"/>
</dbReference>
<evidence type="ECO:0000313" key="2">
    <source>
        <dbReference type="EnsemblPlants" id="TuG1812G0700001061.01.T01.cds273669"/>
    </source>
</evidence>
<feature type="compositionally biased region" description="Basic residues" evidence="1">
    <location>
        <begin position="21"/>
        <end position="33"/>
    </location>
</feature>
<sequence length="130" mass="14495">HRAGQGPSHPCARGRADHRSSHSRPRHCPRRGSSHSQAQGQSPRGRTTRQGHRPRSSSAPSHRRGTRSRRANTHPRGAFRRASPIDQAHRRPRAGAVQEEALVQEEDEGARARPGRRGPRESQGRGAYHR</sequence>
<name>A0A8R7UZW8_TRIUA</name>
<dbReference type="Gramene" id="TuG1812G0700001061.01.T01">
    <property type="protein sequence ID" value="TuG1812G0700001061.01.T01.cds273669"/>
    <property type="gene ID" value="TuG1812G0700001061.01"/>
</dbReference>
<proteinExistence type="predicted"/>
<feature type="compositionally biased region" description="Basic residues" evidence="1">
    <location>
        <begin position="46"/>
        <end position="79"/>
    </location>
</feature>
<dbReference type="AlphaFoldDB" id="A0A8R7UZW8"/>
<reference evidence="2" key="2">
    <citation type="submission" date="2018-03" db="EMBL/GenBank/DDBJ databases">
        <title>The Triticum urartu genome reveals the dynamic nature of wheat genome evolution.</title>
        <authorList>
            <person name="Ling H."/>
            <person name="Ma B."/>
            <person name="Shi X."/>
            <person name="Liu H."/>
            <person name="Dong L."/>
            <person name="Sun H."/>
            <person name="Cao Y."/>
            <person name="Gao Q."/>
            <person name="Zheng S."/>
            <person name="Li Y."/>
            <person name="Yu Y."/>
            <person name="Du H."/>
            <person name="Qi M."/>
            <person name="Li Y."/>
            <person name="Yu H."/>
            <person name="Cui Y."/>
            <person name="Wang N."/>
            <person name="Chen C."/>
            <person name="Wu H."/>
            <person name="Zhao Y."/>
            <person name="Zhang J."/>
            <person name="Li Y."/>
            <person name="Zhou W."/>
            <person name="Zhang B."/>
            <person name="Hu W."/>
            <person name="Eijk M."/>
            <person name="Tang J."/>
            <person name="Witsenboer H."/>
            <person name="Zhao S."/>
            <person name="Li Z."/>
            <person name="Zhang A."/>
            <person name="Wang D."/>
            <person name="Liang C."/>
        </authorList>
    </citation>
    <scope>NUCLEOTIDE SEQUENCE [LARGE SCALE GENOMIC DNA]</scope>
    <source>
        <strain evidence="2">cv. G1812</strain>
    </source>
</reference>
<keyword evidence="3" id="KW-1185">Reference proteome</keyword>
<protein>
    <submittedName>
        <fullName evidence="2">Uncharacterized protein</fullName>
    </submittedName>
</protein>
<feature type="region of interest" description="Disordered" evidence="1">
    <location>
        <begin position="1"/>
        <end position="130"/>
    </location>
</feature>
<reference evidence="2" key="3">
    <citation type="submission" date="2022-06" db="UniProtKB">
        <authorList>
            <consortium name="EnsemblPlants"/>
        </authorList>
    </citation>
    <scope>IDENTIFICATION</scope>
</reference>